<evidence type="ECO:0000256" key="2">
    <source>
        <dbReference type="SAM" id="Phobius"/>
    </source>
</evidence>
<organism evidence="3 4">
    <name type="scientific">Human cytomegalovirus</name>
    <name type="common">HHV-5</name>
    <name type="synonym">Human herpesvirus 5</name>
    <dbReference type="NCBI Taxonomy" id="10359"/>
    <lineage>
        <taxon>Viruses</taxon>
        <taxon>Duplodnaviria</taxon>
        <taxon>Heunggongvirae</taxon>
        <taxon>Peploviricota</taxon>
        <taxon>Herviviricetes</taxon>
        <taxon>Herpesvirales</taxon>
        <taxon>Orthoherpesviridae</taxon>
        <taxon>Betaherpesvirinae</taxon>
        <taxon>Cytomegalovirus</taxon>
        <taxon>Cytomegalovirus humanbeta5</taxon>
    </lineage>
</organism>
<feature type="compositionally biased region" description="Basic residues" evidence="1">
    <location>
        <begin position="349"/>
        <end position="361"/>
    </location>
</feature>
<organismHost>
    <name type="scientific">Homo sapiens</name>
    <name type="common">Human</name>
    <dbReference type="NCBI Taxonomy" id="9606"/>
</organismHost>
<feature type="region of interest" description="Disordered" evidence="1">
    <location>
        <begin position="332"/>
        <end position="361"/>
    </location>
</feature>
<feature type="transmembrane region" description="Helical" evidence="2">
    <location>
        <begin position="366"/>
        <end position="383"/>
    </location>
</feature>
<reference evidence="3 4" key="1">
    <citation type="journal article" date="2011" name="Virus Res.">
        <title>Full genome sequencing and analysis of human cytomegalovirus strain JHC isolated from a Korean patient.</title>
        <authorList>
            <person name="Jung G.S."/>
            <person name="Kim Y.Y."/>
            <person name="Kim J.I."/>
            <person name="Ji G.Y."/>
            <person name="Jeon J.S."/>
            <person name="Yoon H.W."/>
            <person name="Lee G.C."/>
            <person name="Ahn J.H."/>
            <person name="Lee K.M."/>
            <person name="Lee C.H."/>
        </authorList>
    </citation>
    <scope>NUCLEOTIDE SEQUENCE [LARGE SCALE GENOMIC DNA]</scope>
    <source>
        <strain evidence="3">JHC</strain>
    </source>
</reference>
<proteinExistence type="predicted"/>
<keyword evidence="2" id="KW-0472">Membrane</keyword>
<dbReference type="EMBL" id="HQ380895">
    <property type="protein sequence ID" value="ADV04331.1"/>
    <property type="molecule type" value="Genomic_DNA"/>
</dbReference>
<keyword evidence="2" id="KW-1133">Transmembrane helix</keyword>
<gene>
    <name evidence="3" type="primary">RL12</name>
</gene>
<protein>
    <submittedName>
        <fullName evidence="3">Membrane protein RL12</fullName>
    </submittedName>
</protein>
<evidence type="ECO:0000313" key="4">
    <source>
        <dbReference type="Proteomes" id="UP000099675"/>
    </source>
</evidence>
<evidence type="ECO:0000313" key="3">
    <source>
        <dbReference type="EMBL" id="ADV04331.1"/>
    </source>
</evidence>
<accession>E7DVF2</accession>
<keyword evidence="2" id="KW-0812">Transmembrane</keyword>
<sequence>MRVACRRPHHLTYRHTAYTIIIFYILHRVTCNSTTTNTASITSSNTASTTFVTSVFSTPNPNTSTVSHAFATSQTSTIGNMTNVTSGLSTATTVYSTFNTSYNNASSTITITESVSTDNATTISSFTTVTPNATSYNTTITASYNVSTNSTVFTMSMPLVTNCSIATNAYNLTNSSNACHTKTEIIRFKETNATGIEGGNVTIKGNYTWNCSSVSWVRHYNLSTHGYHLGYRQNVYTQYYYRWLRILTSHTICHSPHQNPTSYHDLCRSCNNTELYLYDLNTTNSGRYSRRCFKEDHLKGHHEDENFYLFVTPRNGTNHTEIINTTFVCPRTNTNTKNKNEEQSQHTNSTHHHKRNPHHSSQRSRTVWTIMLICVACLLLFFGRRAFSKKYQMLHDTVSESEFIVRYNPEHED</sequence>
<name>E7DVF2_HCMV</name>
<evidence type="ECO:0000256" key="1">
    <source>
        <dbReference type="SAM" id="MobiDB-lite"/>
    </source>
</evidence>
<dbReference type="Proteomes" id="UP000099675">
    <property type="component" value="Segment"/>
</dbReference>